<proteinExistence type="predicted"/>
<dbReference type="RefSeq" id="XP_014150153.1">
    <property type="nucleotide sequence ID" value="XM_014294678.1"/>
</dbReference>
<reference evidence="2 3" key="1">
    <citation type="submission" date="2011-02" db="EMBL/GenBank/DDBJ databases">
        <title>The Genome Sequence of Sphaeroforma arctica JP610.</title>
        <authorList>
            <consortium name="The Broad Institute Genome Sequencing Platform"/>
            <person name="Russ C."/>
            <person name="Cuomo C."/>
            <person name="Young S.K."/>
            <person name="Zeng Q."/>
            <person name="Gargeya S."/>
            <person name="Alvarado L."/>
            <person name="Berlin A."/>
            <person name="Chapman S.B."/>
            <person name="Chen Z."/>
            <person name="Freedman E."/>
            <person name="Gellesch M."/>
            <person name="Goldberg J."/>
            <person name="Griggs A."/>
            <person name="Gujja S."/>
            <person name="Heilman E."/>
            <person name="Heiman D."/>
            <person name="Howarth C."/>
            <person name="Mehta T."/>
            <person name="Neiman D."/>
            <person name="Pearson M."/>
            <person name="Roberts A."/>
            <person name="Saif S."/>
            <person name="Shea T."/>
            <person name="Shenoy N."/>
            <person name="Sisk P."/>
            <person name="Stolte C."/>
            <person name="Sykes S."/>
            <person name="White J."/>
            <person name="Yandava C."/>
            <person name="Burger G."/>
            <person name="Gray M.W."/>
            <person name="Holland P.W.H."/>
            <person name="King N."/>
            <person name="Lang F.B.F."/>
            <person name="Roger A.J."/>
            <person name="Ruiz-Trillo I."/>
            <person name="Haas B."/>
            <person name="Nusbaum C."/>
            <person name="Birren B."/>
        </authorList>
    </citation>
    <scope>NUCLEOTIDE SEQUENCE [LARGE SCALE GENOMIC DNA]</scope>
    <source>
        <strain evidence="2 3">JP610</strain>
    </source>
</reference>
<accession>A0A0L0FIF5</accession>
<dbReference type="EMBL" id="KQ243182">
    <property type="protein sequence ID" value="KNC76251.1"/>
    <property type="molecule type" value="Genomic_DNA"/>
</dbReference>
<feature type="region of interest" description="Disordered" evidence="1">
    <location>
        <begin position="1"/>
        <end position="179"/>
    </location>
</feature>
<protein>
    <submittedName>
        <fullName evidence="2">Uncharacterized protein</fullName>
    </submittedName>
</protein>
<evidence type="ECO:0000256" key="1">
    <source>
        <dbReference type="SAM" id="MobiDB-lite"/>
    </source>
</evidence>
<feature type="compositionally biased region" description="Polar residues" evidence="1">
    <location>
        <begin position="41"/>
        <end position="56"/>
    </location>
</feature>
<gene>
    <name evidence="2" type="ORF">SARC_11239</name>
</gene>
<feature type="compositionally biased region" description="Low complexity" evidence="1">
    <location>
        <begin position="109"/>
        <end position="125"/>
    </location>
</feature>
<evidence type="ECO:0000313" key="3">
    <source>
        <dbReference type="Proteomes" id="UP000054560"/>
    </source>
</evidence>
<dbReference type="AlphaFoldDB" id="A0A0L0FIF5"/>
<sequence>MLDSRDISKVCTGAMSSPVKKVNGNSRRKRTPPYSADRGATTPTHGKSQPMNIANTHKNHVADANYHKNDSSGGSSDGSLSSSKKGKNTTGGTKHKIGSNEAPHATRNSKLSKNTGKTGKKTSSTPPVLKGKFGTAGNGSSTKKNHTNNNNTNNNLKKSNVIPRVQSQRQGAPCVPQSDPADFYAAGDYSYSAPEPSALPPPPMGWLSNNSPLARSSELMRGGVRSYESSPTMVSEKEAYNRSAATNDLRTLLHVV</sequence>
<feature type="compositionally biased region" description="Low complexity" evidence="1">
    <location>
        <begin position="71"/>
        <end position="92"/>
    </location>
</feature>
<dbReference type="Proteomes" id="UP000054560">
    <property type="component" value="Unassembled WGS sequence"/>
</dbReference>
<evidence type="ECO:0000313" key="2">
    <source>
        <dbReference type="EMBL" id="KNC76251.1"/>
    </source>
</evidence>
<organism evidence="2 3">
    <name type="scientific">Sphaeroforma arctica JP610</name>
    <dbReference type="NCBI Taxonomy" id="667725"/>
    <lineage>
        <taxon>Eukaryota</taxon>
        <taxon>Ichthyosporea</taxon>
        <taxon>Ichthyophonida</taxon>
        <taxon>Sphaeroforma</taxon>
    </lineage>
</organism>
<feature type="compositionally biased region" description="Low complexity" evidence="1">
    <location>
        <begin position="138"/>
        <end position="160"/>
    </location>
</feature>
<name>A0A0L0FIF5_9EUKA</name>
<keyword evidence="3" id="KW-1185">Reference proteome</keyword>
<dbReference type="GeneID" id="25911743"/>